<evidence type="ECO:0000259" key="2">
    <source>
        <dbReference type="Pfam" id="PF15636"/>
    </source>
</evidence>
<reference evidence="3 4" key="1">
    <citation type="submission" date="2015-06" db="EMBL/GenBank/DDBJ databases">
        <title>Draft genome of the moderately acidophilic sulfate reducer Candidatus Desulfosporosinus acididurans strain M1.</title>
        <authorList>
            <person name="Poehlein A."/>
            <person name="Petzsch P."/>
            <person name="Johnson B.D."/>
            <person name="Schloemann M."/>
            <person name="Daniel R."/>
            <person name="Muehling M."/>
        </authorList>
    </citation>
    <scope>NUCLEOTIDE SEQUENCE [LARGE SCALE GENOMIC DNA]</scope>
    <source>
        <strain evidence="3 4">M1</strain>
    </source>
</reference>
<evidence type="ECO:0000313" key="3">
    <source>
        <dbReference type="EMBL" id="KLU64455.1"/>
    </source>
</evidence>
<gene>
    <name evidence="3" type="ORF">DEAC_c36570</name>
</gene>
<keyword evidence="1" id="KW-0812">Transmembrane</keyword>
<sequence>MMPNNISLSFNQPSYVPRNTLSMADVNTSAFTVSLQATNTFTAISTTNGFNAQFNEIFTRLSSLRATYQQQVNNALSNDPNFTSQSMRNKGVSLAWQYEKAELEMGGSGTRHWTDAEKQDILKTGKVEGAEGHHINNVHAHPKDQANPDNVNFARDRQEHKDMHGGDFRNDTEGKMYDRDQRLKDVNHKRVFKNEIAGVGIAAAIGLGMGFTIGFVVTLAQAGVSTESAKLAAIAGAKAGIEGAGLGVVNHLISRSIGEIATGALQGVLGNIGITVTENVSKMCKMGVVGGLAIVVFSVYQFTKLKIMGYNTKECIIRVGKQAAFSITLLVVSIVAQGFWGGAAGIIVSMSVGFVVLIYKTSMSIHDKNIAKRIHIYTIEKNFPHFLQEVSYDY</sequence>
<keyword evidence="1" id="KW-1133">Transmembrane helix</keyword>
<feature type="transmembrane region" description="Helical" evidence="1">
    <location>
        <begin position="342"/>
        <end position="359"/>
    </location>
</feature>
<dbReference type="AlphaFoldDB" id="A0A0J1FLW8"/>
<dbReference type="Proteomes" id="UP000036356">
    <property type="component" value="Unassembled WGS sequence"/>
</dbReference>
<keyword evidence="1" id="KW-0472">Membrane</keyword>
<organism evidence="3 4">
    <name type="scientific">Desulfosporosinus acididurans</name>
    <dbReference type="NCBI Taxonomy" id="476652"/>
    <lineage>
        <taxon>Bacteria</taxon>
        <taxon>Bacillati</taxon>
        <taxon>Bacillota</taxon>
        <taxon>Clostridia</taxon>
        <taxon>Eubacteriales</taxon>
        <taxon>Desulfitobacteriaceae</taxon>
        <taxon>Desulfosporosinus</taxon>
    </lineage>
</organism>
<dbReference type="InterPro" id="IPR028916">
    <property type="entry name" value="Tox-GHH_dom"/>
</dbReference>
<feature type="transmembrane region" description="Helical" evidence="1">
    <location>
        <begin position="286"/>
        <end position="303"/>
    </location>
</feature>
<proteinExistence type="predicted"/>
<dbReference type="Pfam" id="PF15636">
    <property type="entry name" value="Tox-GHH"/>
    <property type="match status" value="1"/>
</dbReference>
<feature type="transmembrane region" description="Helical" evidence="1">
    <location>
        <begin position="196"/>
        <end position="220"/>
    </location>
</feature>
<dbReference type="RefSeq" id="WP_047811439.1">
    <property type="nucleotide sequence ID" value="NZ_LDZY01000014.1"/>
</dbReference>
<evidence type="ECO:0000313" key="4">
    <source>
        <dbReference type="Proteomes" id="UP000036356"/>
    </source>
</evidence>
<feature type="domain" description="Tox-GHH" evidence="2">
    <location>
        <begin position="86"/>
        <end position="154"/>
    </location>
</feature>
<accession>A0A0J1FLW8</accession>
<evidence type="ECO:0000256" key="1">
    <source>
        <dbReference type="SAM" id="Phobius"/>
    </source>
</evidence>
<dbReference type="PATRIC" id="fig|476652.3.peg.3857"/>
<protein>
    <recommendedName>
        <fullName evidence="2">Tox-GHH domain-containing protein</fullName>
    </recommendedName>
</protein>
<name>A0A0J1FLW8_9FIRM</name>
<dbReference type="EMBL" id="LDZY01000014">
    <property type="protein sequence ID" value="KLU64455.1"/>
    <property type="molecule type" value="Genomic_DNA"/>
</dbReference>
<keyword evidence="4" id="KW-1185">Reference proteome</keyword>
<comment type="caution">
    <text evidence="3">The sequence shown here is derived from an EMBL/GenBank/DDBJ whole genome shotgun (WGS) entry which is preliminary data.</text>
</comment>
<dbReference type="STRING" id="476652.DEAC_c36570"/>